<evidence type="ECO:0000259" key="1">
    <source>
        <dbReference type="Pfam" id="PF23622"/>
    </source>
</evidence>
<dbReference type="InParanoid" id="A0A3N7HY16"/>
<dbReference type="PANTHER" id="PTHR34145:SF28">
    <property type="entry name" value="F-BOX DOMAIN-CONTAINING PROTEIN"/>
    <property type="match status" value="1"/>
</dbReference>
<evidence type="ECO:0000313" key="2">
    <source>
        <dbReference type="EMBL" id="RQP01575.1"/>
    </source>
</evidence>
<name>A0A3N7HY16_POPTR</name>
<reference evidence="2" key="2">
    <citation type="submission" date="2017-07" db="EMBL/GenBank/DDBJ databases">
        <title>WGS assembly of Populus trichocarpa.</title>
        <authorList>
            <person name="Tuskan G."/>
            <person name="Difazio S."/>
            <person name="Jansson S."/>
            <person name="Bohlmann J."/>
            <person name="Grigoriev I."/>
            <person name="Hellsten U."/>
            <person name="Putnam N."/>
            <person name="Ralph S."/>
            <person name="Rombauts S."/>
            <person name="Salamov A."/>
            <person name="Schein J."/>
            <person name="Sterck L."/>
            <person name="Aerts A."/>
            <person name="Bhalerao R."/>
            <person name="Bhalerao R."/>
            <person name="Blaudez D."/>
            <person name="Boerjan W."/>
            <person name="Brun A."/>
            <person name="Brunner A."/>
            <person name="Busov V."/>
            <person name="Campbell M."/>
            <person name="Carlson J."/>
            <person name="Chalot M."/>
            <person name="Chapman J."/>
            <person name="Chen G."/>
            <person name="Cooper D."/>
            <person name="Coutinho P."/>
            <person name="Couturier J."/>
            <person name="Covert S."/>
            <person name="Cronk Q."/>
            <person name="Cunningham R."/>
            <person name="Davis J."/>
            <person name="Degroeve S."/>
            <person name="Dejardin A."/>
            <person name="Depamphilis C."/>
            <person name="Detter J."/>
            <person name="Dirks B."/>
            <person name="Dubchak I."/>
            <person name="Duplessis S."/>
            <person name="Ehlting J."/>
            <person name="Ellis B."/>
            <person name="Gendler K."/>
            <person name="Goodstein D."/>
            <person name="Gribskov M."/>
            <person name="Grimwood J."/>
            <person name="Groover A."/>
            <person name="Gunter L."/>
            <person name="Hamberger B."/>
            <person name="Heinze B."/>
            <person name="Helariutta Y."/>
            <person name="Henrissat B."/>
            <person name="Holligan D."/>
            <person name="Holt R."/>
            <person name="Huang W."/>
            <person name="Islam-Faridi N."/>
            <person name="Jones S."/>
            <person name="Jones-Rhoades M."/>
            <person name="Jorgensen R."/>
            <person name="Joshi C."/>
            <person name="Kangasjarvi J."/>
            <person name="Karlsson J."/>
            <person name="Kelleher C."/>
            <person name="Kirkpatrick R."/>
            <person name="Kirst M."/>
            <person name="Kohler A."/>
            <person name="Kalluri U."/>
            <person name="Larimer F."/>
            <person name="Leebens-Mack J."/>
            <person name="Leple J."/>
            <person name="Locascio P."/>
            <person name="Lou Y."/>
            <person name="Lucas S."/>
            <person name="Martin F."/>
            <person name="Montanini B."/>
            <person name="Napoli C."/>
            <person name="Nelson D."/>
            <person name="Nelson C."/>
            <person name="Nieminen K."/>
            <person name="Nilsson O."/>
            <person name="Pereda V."/>
            <person name="Peter G."/>
            <person name="Philippe R."/>
            <person name="Pilate G."/>
            <person name="Poliakov A."/>
            <person name="Razumovskaya J."/>
            <person name="Richardson P."/>
            <person name="Rinaldi C."/>
            <person name="Ritland K."/>
            <person name="Rouze P."/>
            <person name="Ryaboy D."/>
            <person name="Schmutz J."/>
            <person name="Schrader J."/>
            <person name="Segerman B."/>
            <person name="Shin H."/>
            <person name="Siddiqui A."/>
            <person name="Sterky F."/>
            <person name="Terry A."/>
            <person name="Tsai C."/>
            <person name="Uberbacher E."/>
            <person name="Unneberg P."/>
            <person name="Vahala J."/>
            <person name="Wall K."/>
            <person name="Wessler S."/>
            <person name="Yang G."/>
            <person name="Yin T."/>
            <person name="Douglas C."/>
            <person name="Marra M."/>
            <person name="Sandberg G."/>
            <person name="Van De Peer Y."/>
            <person name="Rokhsar D."/>
        </authorList>
    </citation>
    <scope>NUCLEOTIDE SEQUENCE</scope>
    <source>
        <strain evidence="2">Nisqually-1</strain>
    </source>
</reference>
<dbReference type="STRING" id="3694.A0A3N7HY16"/>
<keyword evidence="3" id="KW-1185">Reference proteome</keyword>
<proteinExistence type="predicted"/>
<dbReference type="EMBL" id="CM009305">
    <property type="protein sequence ID" value="RQP01574.1"/>
    <property type="molecule type" value="Genomic_DNA"/>
</dbReference>
<accession>A0A3N7HY16</accession>
<gene>
    <name evidence="2" type="ORF">POPTR_016G106650</name>
</gene>
<dbReference type="EMBL" id="CM009305">
    <property type="protein sequence ID" value="RQP01573.1"/>
    <property type="molecule type" value="Genomic_DNA"/>
</dbReference>
<protein>
    <recommendedName>
        <fullName evidence="1">At1g61320/AtMIF1 LRR domain-containing protein</fullName>
    </recommendedName>
</protein>
<dbReference type="PANTHER" id="PTHR34145">
    <property type="entry name" value="OS02G0105600 PROTEIN"/>
    <property type="match status" value="1"/>
</dbReference>
<dbReference type="AlphaFoldDB" id="A0A3N7HY16"/>
<dbReference type="InterPro" id="IPR055357">
    <property type="entry name" value="LRR_At1g61320_AtMIF1"/>
</dbReference>
<dbReference type="InterPro" id="IPR053772">
    <property type="entry name" value="At1g61320/At1g61330-like"/>
</dbReference>
<dbReference type="Proteomes" id="UP000006729">
    <property type="component" value="Chromosome 16"/>
</dbReference>
<evidence type="ECO:0000313" key="3">
    <source>
        <dbReference type="Proteomes" id="UP000006729"/>
    </source>
</evidence>
<feature type="domain" description="At1g61320/AtMIF1 LRR" evidence="1">
    <location>
        <begin position="85"/>
        <end position="185"/>
    </location>
</feature>
<reference evidence="2 3" key="1">
    <citation type="journal article" date="2006" name="Science">
        <title>The genome of black cottonwood, Populus trichocarpa (Torr. &amp; Gray).</title>
        <authorList>
            <person name="Tuskan G.A."/>
            <person name="Difazio S."/>
            <person name="Jansson S."/>
            <person name="Bohlmann J."/>
            <person name="Grigoriev I."/>
            <person name="Hellsten U."/>
            <person name="Putnam N."/>
            <person name="Ralph S."/>
            <person name="Rombauts S."/>
            <person name="Salamov A."/>
            <person name="Schein J."/>
            <person name="Sterck L."/>
            <person name="Aerts A."/>
            <person name="Bhalerao R.R."/>
            <person name="Bhalerao R.P."/>
            <person name="Blaudez D."/>
            <person name="Boerjan W."/>
            <person name="Brun A."/>
            <person name="Brunner A."/>
            <person name="Busov V."/>
            <person name="Campbell M."/>
            <person name="Carlson J."/>
            <person name="Chalot M."/>
            <person name="Chapman J."/>
            <person name="Chen G.L."/>
            <person name="Cooper D."/>
            <person name="Coutinho P.M."/>
            <person name="Couturier J."/>
            <person name="Covert S."/>
            <person name="Cronk Q."/>
            <person name="Cunningham R."/>
            <person name="Davis J."/>
            <person name="Degroeve S."/>
            <person name="Dejardin A."/>
            <person name="Depamphilis C."/>
            <person name="Detter J."/>
            <person name="Dirks B."/>
            <person name="Dubchak I."/>
            <person name="Duplessis S."/>
            <person name="Ehlting J."/>
            <person name="Ellis B."/>
            <person name="Gendler K."/>
            <person name="Goodstein D."/>
            <person name="Gribskov M."/>
            <person name="Grimwood J."/>
            <person name="Groover A."/>
            <person name="Gunter L."/>
            <person name="Hamberger B."/>
            <person name="Heinze B."/>
            <person name="Helariutta Y."/>
            <person name="Henrissat B."/>
            <person name="Holligan D."/>
            <person name="Holt R."/>
            <person name="Huang W."/>
            <person name="Islam-Faridi N."/>
            <person name="Jones S."/>
            <person name="Jones-Rhoades M."/>
            <person name="Jorgensen R."/>
            <person name="Joshi C."/>
            <person name="Kangasjarvi J."/>
            <person name="Karlsson J."/>
            <person name="Kelleher C."/>
            <person name="Kirkpatrick R."/>
            <person name="Kirst M."/>
            <person name="Kohler A."/>
            <person name="Kalluri U."/>
            <person name="Larimer F."/>
            <person name="Leebens-Mack J."/>
            <person name="Leple J.C."/>
            <person name="Locascio P."/>
            <person name="Lou Y."/>
            <person name="Lucas S."/>
            <person name="Martin F."/>
            <person name="Montanini B."/>
            <person name="Napoli C."/>
            <person name="Nelson D.R."/>
            <person name="Nelson C."/>
            <person name="Nieminen K."/>
            <person name="Nilsson O."/>
            <person name="Pereda V."/>
            <person name="Peter G."/>
            <person name="Philippe R."/>
            <person name="Pilate G."/>
            <person name="Poliakov A."/>
            <person name="Razumovskaya J."/>
            <person name="Richardson P."/>
            <person name="Rinaldi C."/>
            <person name="Ritland K."/>
            <person name="Rouze P."/>
            <person name="Ryaboy D."/>
            <person name="Schmutz J."/>
            <person name="Schrader J."/>
            <person name="Segerman B."/>
            <person name="Shin H."/>
            <person name="Siddiqui A."/>
            <person name="Sterky F."/>
            <person name="Terry A."/>
            <person name="Tsai C.J."/>
            <person name="Uberbacher E."/>
            <person name="Unneberg P."/>
            <person name="Vahala J."/>
            <person name="Wall K."/>
            <person name="Wessler S."/>
            <person name="Yang G."/>
            <person name="Yin T."/>
            <person name="Douglas C."/>
            <person name="Marra M."/>
            <person name="Sandberg G."/>
            <person name="Van de Peer Y."/>
            <person name="Rokhsar D."/>
        </authorList>
    </citation>
    <scope>NUCLEOTIDE SEQUENCE [LARGE SCALE GENOMIC DNA]</scope>
    <source>
        <strain evidence="3">cv. Nisqually</strain>
        <strain evidence="2">Nisqually-1</strain>
    </source>
</reference>
<dbReference type="EMBL" id="CM009305">
    <property type="protein sequence ID" value="RQP01575.1"/>
    <property type="molecule type" value="Genomic_DNA"/>
</dbReference>
<sequence>MFVGVHFLSKAASKLRRICFIFLHEAEITKMLAGEIYLLYEIEHSNIVRPQIANLIERFYDPIKGKALLNGAPLVEISHENLHRKVLPLPATSPKFISLKQLDLFIRPCIDSDLLTVIYLLNASPLLEILQLKTGHECEGRSNGERREYSRHTHSHLKEVKMEGFRDKWNAMELAIYLLKTPLHLSEWWL</sequence>
<dbReference type="Pfam" id="PF23622">
    <property type="entry name" value="LRR_At1g61320_AtMIF1"/>
    <property type="match status" value="1"/>
</dbReference>
<organism evidence="2 3">
    <name type="scientific">Populus trichocarpa</name>
    <name type="common">Western balsam poplar</name>
    <name type="synonym">Populus balsamifera subsp. trichocarpa</name>
    <dbReference type="NCBI Taxonomy" id="3694"/>
    <lineage>
        <taxon>Eukaryota</taxon>
        <taxon>Viridiplantae</taxon>
        <taxon>Streptophyta</taxon>
        <taxon>Embryophyta</taxon>
        <taxon>Tracheophyta</taxon>
        <taxon>Spermatophyta</taxon>
        <taxon>Magnoliopsida</taxon>
        <taxon>eudicotyledons</taxon>
        <taxon>Gunneridae</taxon>
        <taxon>Pentapetalae</taxon>
        <taxon>rosids</taxon>
        <taxon>fabids</taxon>
        <taxon>Malpighiales</taxon>
        <taxon>Salicaceae</taxon>
        <taxon>Saliceae</taxon>
        <taxon>Populus</taxon>
    </lineage>
</organism>